<gene>
    <name evidence="1" type="ORF">DFR42_10261</name>
</gene>
<proteinExistence type="predicted"/>
<evidence type="ECO:0008006" key="3">
    <source>
        <dbReference type="Google" id="ProtNLM"/>
    </source>
</evidence>
<protein>
    <recommendedName>
        <fullName evidence="3">DUF3052 family protein</fullName>
    </recommendedName>
</protein>
<name>A0A318J705_9BURK</name>
<dbReference type="Proteomes" id="UP000247792">
    <property type="component" value="Unassembled WGS sequence"/>
</dbReference>
<keyword evidence="2" id="KW-1185">Reference proteome</keyword>
<dbReference type="OrthoDB" id="9800461at2"/>
<accession>A0A318J705</accession>
<dbReference type="EMBL" id="QJKB01000002">
    <property type="protein sequence ID" value="PXX44849.1"/>
    <property type="molecule type" value="Genomic_DNA"/>
</dbReference>
<reference evidence="1 2" key="1">
    <citation type="submission" date="2018-05" db="EMBL/GenBank/DDBJ databases">
        <title>Genomic Encyclopedia of Type Strains, Phase IV (KMG-IV): sequencing the most valuable type-strain genomes for metagenomic binning, comparative biology and taxonomic classification.</title>
        <authorList>
            <person name="Goeker M."/>
        </authorList>
    </citation>
    <scope>NUCLEOTIDE SEQUENCE [LARGE SCALE GENOMIC DNA]</scope>
    <source>
        <strain evidence="1 2">DSM 19792</strain>
    </source>
</reference>
<dbReference type="AlphaFoldDB" id="A0A318J705"/>
<comment type="caution">
    <text evidence="1">The sequence shown here is derived from an EMBL/GenBank/DDBJ whole genome shotgun (WGS) entry which is preliminary data.</text>
</comment>
<evidence type="ECO:0000313" key="1">
    <source>
        <dbReference type="EMBL" id="PXX44849.1"/>
    </source>
</evidence>
<organism evidence="1 2">
    <name type="scientific">Undibacterium pigrum</name>
    <dbReference type="NCBI Taxonomy" id="401470"/>
    <lineage>
        <taxon>Bacteria</taxon>
        <taxon>Pseudomonadati</taxon>
        <taxon>Pseudomonadota</taxon>
        <taxon>Betaproteobacteria</taxon>
        <taxon>Burkholderiales</taxon>
        <taxon>Oxalobacteraceae</taxon>
        <taxon>Undibacterium</taxon>
    </lineage>
</organism>
<dbReference type="RefSeq" id="WP_110254343.1">
    <property type="nucleotide sequence ID" value="NZ_QJKB01000002.1"/>
</dbReference>
<sequence>MSPIFTKMNLKEQKRLLIVNAPASFQPVIDELLAESDVEIFQDIKKCKRCEFALAFVSKQDELDKISAALLTKIEGDALLWFAYPKGTSKKYKCEFNRDTGWDVIKAAGFDTVRMVAIDEDWSGLRFRHSDFIKNSSKKSAG</sequence>
<evidence type="ECO:0000313" key="2">
    <source>
        <dbReference type="Proteomes" id="UP000247792"/>
    </source>
</evidence>